<dbReference type="InterPro" id="IPR045330">
    <property type="entry name" value="TRM3/TARBP1"/>
</dbReference>
<evidence type="ECO:0000259" key="3">
    <source>
        <dbReference type="Pfam" id="PF00588"/>
    </source>
</evidence>
<name>A0A1I7Y2I5_9BILA</name>
<dbReference type="SUPFAM" id="SSF75217">
    <property type="entry name" value="alpha/beta knot"/>
    <property type="match status" value="1"/>
</dbReference>
<organism evidence="4 5">
    <name type="scientific">Steinernema glaseri</name>
    <dbReference type="NCBI Taxonomy" id="37863"/>
    <lineage>
        <taxon>Eukaryota</taxon>
        <taxon>Metazoa</taxon>
        <taxon>Ecdysozoa</taxon>
        <taxon>Nematoda</taxon>
        <taxon>Chromadorea</taxon>
        <taxon>Rhabditida</taxon>
        <taxon>Tylenchina</taxon>
        <taxon>Panagrolaimomorpha</taxon>
        <taxon>Strongyloidoidea</taxon>
        <taxon>Steinernematidae</taxon>
        <taxon>Steinernema</taxon>
    </lineage>
</organism>
<dbReference type="InterPro" id="IPR044748">
    <property type="entry name" value="Trm3/TARBP1_C"/>
</dbReference>
<dbReference type="SUPFAM" id="SSF48371">
    <property type="entry name" value="ARM repeat"/>
    <property type="match status" value="1"/>
</dbReference>
<keyword evidence="2" id="KW-0808">Transferase</keyword>
<dbReference type="Gene3D" id="3.40.1280.10">
    <property type="match status" value="1"/>
</dbReference>
<sequence length="1223" mass="139151">MDMELAGLFDANLSGHSSESKPEEGFATWEDEVEGWIEKFNSSPEASKLFLEVVLEEKNGETLGLMLPSIAEKVDAVKSIREVCYGILKKSTSRVARKAACEAIALLAEKETDQETRLRWGNLVVLLQMLEEPQFHLIKPVLGFIDKLVGECVAAAEETENGADLDVFGWHYGQIAFEKALKHTNGWIRVWTLQKAAHLPVVLFKKDTDFISEHLIPALNGVDNLWRLVEKRNFELDVFLIDFTTLLVNIKTVPLLRSLLRSLTQSWSPVPLYFFSVMLTKFGDFHAFEATDFPEMRRAISGALKIQHLPLKYKTIANLISFFFKATEWDAESIWFVPEMLSSMDYNLADKLLMDVITANKGKLPEVPLSDILRRGKQYFENDTVARLPFFGWVALPFVPAKFEEFEESKELLLSGENEALVMLALYGAEGRFKLNKFSDLDNETSAAFMASYLNTCRTNMVYRSTFESVVKRSILPSELVLHKFVEILSSSEDLDPQFETFLNNSFYSMLSYVDVLREKGIPVVERLKKSLSGDLVDASPETHDLFLSRLRLYDRMLEDEENVIPGLCQLCLDEMYRTSGWEWMKMLFSLISKTINSQVPNINKQISILKSLKSVVGEFQKSIHYLPAIDAFFEVLFTSEARNTDEAVNIFLKFINDASLNPSIAVLLSEFAAVNYKKLSVDWVKPVIELAKFGPIPNHDMKITSAAFEKVFENRVMRDYYATNLDRFHLSTKICRLTGISLAQKMCEELGFPYRQRFLVESLQCVKQIMQLQNRSFGLSVSHREQTRITQLLLLLHEFFPNDGEDVDAELYDYLVNCLLDKCQQYSITLLVEWMIVRICLKFDATYAKFLTLVGELAKKRTGSVTSWLNVVMHVTRTKGTEEEVARFFSIVFPWCSAQNFTIRCTAIAALNVVYHQFKANPWISRFEHIETLLNFNLEPAGNSKRIVEQLTSDFYFKHFDPVADFCLEAVLKTLPQKTGMAEDEQIGRDVIQLAGRLCTTPAFHPKDSIMAIAPSIVYSGLGKSNCCAPSMQQDKKLSEEFVDRDLLSFQRKINVKNGRQVEQTNGDKSLIVVATLIDKAANLGGLARTSEIFGVEKMVVANEAIRESKDFQALSMSAENWLSIEQVSKQDLETYLLKLREEGYKIVAAEQTNNSVSLEVYQFPEKTCILLGDEKEGVSTKLLRLVDQTVEISQIGKTRSLNVHVSASLFIHTYAQQHLIE</sequence>
<dbReference type="InterPro" id="IPR029028">
    <property type="entry name" value="Alpha/beta_knot_MTases"/>
</dbReference>
<dbReference type="Proteomes" id="UP000095287">
    <property type="component" value="Unplaced"/>
</dbReference>
<dbReference type="GO" id="GO:0030488">
    <property type="term" value="P:tRNA methylation"/>
    <property type="evidence" value="ECO:0007669"/>
    <property type="project" value="InterPro"/>
</dbReference>
<evidence type="ECO:0000313" key="4">
    <source>
        <dbReference type="Proteomes" id="UP000095287"/>
    </source>
</evidence>
<dbReference type="GO" id="GO:0003723">
    <property type="term" value="F:RNA binding"/>
    <property type="evidence" value="ECO:0007669"/>
    <property type="project" value="InterPro"/>
</dbReference>
<dbReference type="PANTHER" id="PTHR12029">
    <property type="entry name" value="RNA METHYLTRANSFERASE"/>
    <property type="match status" value="1"/>
</dbReference>
<reference evidence="5" key="1">
    <citation type="submission" date="2016-11" db="UniProtKB">
        <authorList>
            <consortium name="WormBaseParasite"/>
        </authorList>
    </citation>
    <scope>IDENTIFICATION</scope>
</reference>
<accession>A0A1I7Y2I5</accession>
<protein>
    <submittedName>
        <fullName evidence="5">SpoU_methylase domain-containing protein</fullName>
    </submittedName>
</protein>
<keyword evidence="1" id="KW-0489">Methyltransferase</keyword>
<dbReference type="CDD" id="cd18091">
    <property type="entry name" value="SpoU-like_TRM3-like"/>
    <property type="match status" value="1"/>
</dbReference>
<dbReference type="Pfam" id="PF00588">
    <property type="entry name" value="SpoU_methylase"/>
    <property type="match status" value="1"/>
</dbReference>
<dbReference type="WBParaSite" id="L893_g12072.t1">
    <property type="protein sequence ID" value="L893_g12072.t1"/>
    <property type="gene ID" value="L893_g12072"/>
</dbReference>
<feature type="domain" description="tRNA/rRNA methyltransferase SpoU type" evidence="3">
    <location>
        <begin position="1072"/>
        <end position="1213"/>
    </location>
</feature>
<dbReference type="InterPro" id="IPR029026">
    <property type="entry name" value="tRNA_m1G_MTases_N"/>
</dbReference>
<keyword evidence="4" id="KW-1185">Reference proteome</keyword>
<dbReference type="GO" id="GO:0016423">
    <property type="term" value="F:tRNA (guanine) methyltransferase activity"/>
    <property type="evidence" value="ECO:0007669"/>
    <property type="project" value="InterPro"/>
</dbReference>
<evidence type="ECO:0000256" key="1">
    <source>
        <dbReference type="ARBA" id="ARBA00022603"/>
    </source>
</evidence>
<proteinExistence type="predicted"/>
<evidence type="ECO:0000256" key="2">
    <source>
        <dbReference type="ARBA" id="ARBA00022679"/>
    </source>
</evidence>
<evidence type="ECO:0000313" key="5">
    <source>
        <dbReference type="WBParaSite" id="L893_g12072.t1"/>
    </source>
</evidence>
<dbReference type="InterPro" id="IPR001537">
    <property type="entry name" value="SpoU_MeTrfase"/>
</dbReference>
<dbReference type="PANTHER" id="PTHR12029:SF11">
    <property type="entry name" value="METHYLTRANSFERASE TARBP1-RELATED"/>
    <property type="match status" value="1"/>
</dbReference>
<dbReference type="AlphaFoldDB" id="A0A1I7Y2I5"/>
<dbReference type="InterPro" id="IPR016024">
    <property type="entry name" value="ARM-type_fold"/>
</dbReference>